<feature type="transmembrane region" description="Helical" evidence="6">
    <location>
        <begin position="140"/>
        <end position="161"/>
    </location>
</feature>
<protein>
    <submittedName>
        <fullName evidence="7">Blast:Mpv17-like protein 2</fullName>
    </submittedName>
</protein>
<dbReference type="OrthoDB" id="5345392at2759"/>
<keyword evidence="4 6" id="KW-1133">Transmembrane helix</keyword>
<dbReference type="Proteomes" id="UP000268350">
    <property type="component" value="Unassembled WGS sequence"/>
</dbReference>
<feature type="transmembrane region" description="Helical" evidence="6">
    <location>
        <begin position="102"/>
        <end position="120"/>
    </location>
</feature>
<accession>A0A3B0JRB1</accession>
<proteinExistence type="inferred from homology"/>
<evidence type="ECO:0000256" key="4">
    <source>
        <dbReference type="ARBA" id="ARBA00022989"/>
    </source>
</evidence>
<evidence type="ECO:0000256" key="6">
    <source>
        <dbReference type="RuleBase" id="RU363053"/>
    </source>
</evidence>
<comment type="subcellular location">
    <subcellularLocation>
        <location evidence="1">Membrane</location>
        <topology evidence="1">Multi-pass membrane protein</topology>
    </subcellularLocation>
</comment>
<dbReference type="PANTHER" id="PTHR11266">
    <property type="entry name" value="PEROXISOMAL MEMBRANE PROTEIN 2, PXMP2 MPV17"/>
    <property type="match status" value="1"/>
</dbReference>
<name>A0A3B0JRB1_DROGU</name>
<evidence type="ECO:0000313" key="8">
    <source>
        <dbReference type="Proteomes" id="UP000268350"/>
    </source>
</evidence>
<dbReference type="GO" id="GO:0005739">
    <property type="term" value="C:mitochondrion"/>
    <property type="evidence" value="ECO:0007669"/>
    <property type="project" value="TreeGrafter"/>
</dbReference>
<comment type="similarity">
    <text evidence="2 6">Belongs to the peroxisomal membrane protein PXMP2/4 family.</text>
</comment>
<organism evidence="7 8">
    <name type="scientific">Drosophila guanche</name>
    <name type="common">Fruit fly</name>
    <dbReference type="NCBI Taxonomy" id="7266"/>
    <lineage>
        <taxon>Eukaryota</taxon>
        <taxon>Metazoa</taxon>
        <taxon>Ecdysozoa</taxon>
        <taxon>Arthropoda</taxon>
        <taxon>Hexapoda</taxon>
        <taxon>Insecta</taxon>
        <taxon>Pterygota</taxon>
        <taxon>Neoptera</taxon>
        <taxon>Endopterygota</taxon>
        <taxon>Diptera</taxon>
        <taxon>Brachycera</taxon>
        <taxon>Muscomorpha</taxon>
        <taxon>Ephydroidea</taxon>
        <taxon>Drosophilidae</taxon>
        <taxon>Drosophila</taxon>
        <taxon>Sophophora</taxon>
    </lineage>
</organism>
<dbReference type="GO" id="GO:0016020">
    <property type="term" value="C:membrane"/>
    <property type="evidence" value="ECO:0007669"/>
    <property type="project" value="UniProtKB-SubCell"/>
</dbReference>
<dbReference type="GO" id="GO:0061668">
    <property type="term" value="P:mitochondrial ribosome assembly"/>
    <property type="evidence" value="ECO:0007669"/>
    <property type="project" value="TreeGrafter"/>
</dbReference>
<evidence type="ECO:0000256" key="5">
    <source>
        <dbReference type="ARBA" id="ARBA00023136"/>
    </source>
</evidence>
<keyword evidence="5 6" id="KW-0472">Membrane</keyword>
<dbReference type="OMA" id="QFICSPF"/>
<feature type="transmembrane region" description="Helical" evidence="6">
    <location>
        <begin position="65"/>
        <end position="82"/>
    </location>
</feature>
<dbReference type="PANTHER" id="PTHR11266:SF8">
    <property type="entry name" value="MPV17-LIKE PROTEIN 2"/>
    <property type="match status" value="1"/>
</dbReference>
<dbReference type="EMBL" id="OUUW01000009">
    <property type="protein sequence ID" value="SPP84665.1"/>
    <property type="molecule type" value="Genomic_DNA"/>
</dbReference>
<keyword evidence="8" id="KW-1185">Reference proteome</keyword>
<dbReference type="InterPro" id="IPR007248">
    <property type="entry name" value="Mpv17_PMP22"/>
</dbReference>
<evidence type="ECO:0000256" key="3">
    <source>
        <dbReference type="ARBA" id="ARBA00022692"/>
    </source>
</evidence>
<evidence type="ECO:0000256" key="1">
    <source>
        <dbReference type="ARBA" id="ARBA00004141"/>
    </source>
</evidence>
<dbReference type="STRING" id="7266.A0A3B0JRB1"/>
<sequence length="197" mass="23679">MFCRARWRRVLQGLNRWHSVAFSKRYLLYTNLGISFSLSMVGDTMEQSYERYLGEIDAWNGTRTLRMGLGGLTVGLVCHYWYQYLDYRYPDRTIRTVMRKILLDQVICSPFYITVFFITMGLLERQSWQEFREEVMEKALVLYVAEWTFWPAAQFINFFLIKPRYRVFYDNSMSLGYDIYTSGLKYRKKPSLENPVK</sequence>
<dbReference type="Pfam" id="PF04117">
    <property type="entry name" value="Mpv17_PMP22"/>
    <property type="match status" value="1"/>
</dbReference>
<gene>
    <name evidence="7" type="ORF">DGUA_6G014468</name>
</gene>
<evidence type="ECO:0000256" key="2">
    <source>
        <dbReference type="ARBA" id="ARBA00006824"/>
    </source>
</evidence>
<keyword evidence="3 6" id="KW-0812">Transmembrane</keyword>
<feature type="transmembrane region" description="Helical" evidence="6">
    <location>
        <begin position="26"/>
        <end position="45"/>
    </location>
</feature>
<dbReference type="AlphaFoldDB" id="A0A3B0JRB1"/>
<reference evidence="8" key="1">
    <citation type="submission" date="2018-01" db="EMBL/GenBank/DDBJ databases">
        <authorList>
            <person name="Alioto T."/>
            <person name="Alioto T."/>
        </authorList>
    </citation>
    <scope>NUCLEOTIDE SEQUENCE [LARGE SCALE GENOMIC DNA]</scope>
</reference>
<evidence type="ECO:0000313" key="7">
    <source>
        <dbReference type="EMBL" id="SPP84665.1"/>
    </source>
</evidence>